<name>A0ABR1GEI9_AURAN</name>
<keyword evidence="8" id="KW-1185">Reference proteome</keyword>
<feature type="transmembrane region" description="Helical" evidence="5">
    <location>
        <begin position="113"/>
        <end position="137"/>
    </location>
</feature>
<evidence type="ECO:0000256" key="2">
    <source>
        <dbReference type="ARBA" id="ARBA00022692"/>
    </source>
</evidence>
<protein>
    <submittedName>
        <fullName evidence="7">Nucleotide-sugar transmembrane transporter</fullName>
    </submittedName>
</protein>
<dbReference type="Proteomes" id="UP001363151">
    <property type="component" value="Unassembled WGS sequence"/>
</dbReference>
<dbReference type="EMBL" id="JBBJCI010000031">
    <property type="protein sequence ID" value="KAK7254308.1"/>
    <property type="molecule type" value="Genomic_DNA"/>
</dbReference>
<proteinExistence type="predicted"/>
<dbReference type="InterPro" id="IPR004853">
    <property type="entry name" value="Sugar_P_trans_dom"/>
</dbReference>
<keyword evidence="3 5" id="KW-1133">Transmembrane helix</keyword>
<gene>
    <name evidence="7" type="ORF">SO694_00009311</name>
</gene>
<feature type="transmembrane region" description="Helical" evidence="5">
    <location>
        <begin position="248"/>
        <end position="266"/>
    </location>
</feature>
<evidence type="ECO:0000256" key="1">
    <source>
        <dbReference type="ARBA" id="ARBA00004141"/>
    </source>
</evidence>
<evidence type="ECO:0000259" key="6">
    <source>
        <dbReference type="Pfam" id="PF03151"/>
    </source>
</evidence>
<evidence type="ECO:0000313" key="7">
    <source>
        <dbReference type="EMBL" id="KAK7254308.1"/>
    </source>
</evidence>
<comment type="caution">
    <text evidence="7">The sequence shown here is derived from an EMBL/GenBank/DDBJ whole genome shotgun (WGS) entry which is preliminary data.</text>
</comment>
<keyword evidence="4 5" id="KW-0472">Membrane</keyword>
<feature type="transmembrane region" description="Helical" evidence="5">
    <location>
        <begin position="81"/>
        <end position="101"/>
    </location>
</feature>
<dbReference type="PANTHER" id="PTHR11132">
    <property type="entry name" value="SOLUTE CARRIER FAMILY 35"/>
    <property type="match status" value="1"/>
</dbReference>
<accession>A0ABR1GEI9</accession>
<evidence type="ECO:0000256" key="5">
    <source>
        <dbReference type="SAM" id="Phobius"/>
    </source>
</evidence>
<feature type="domain" description="Sugar phosphate transporter" evidence="6">
    <location>
        <begin position="52"/>
        <end position="216"/>
    </location>
</feature>
<comment type="subcellular location">
    <subcellularLocation>
        <location evidence="1">Membrane</location>
        <topology evidence="1">Multi-pass membrane protein</topology>
    </subcellularLocation>
</comment>
<keyword evidence="2 5" id="KW-0812">Transmembrane</keyword>
<feature type="transmembrane region" description="Helical" evidence="5">
    <location>
        <begin position="51"/>
        <end position="69"/>
    </location>
</feature>
<dbReference type="InterPro" id="IPR050186">
    <property type="entry name" value="TPT_transporter"/>
</dbReference>
<evidence type="ECO:0000313" key="8">
    <source>
        <dbReference type="Proteomes" id="UP001363151"/>
    </source>
</evidence>
<evidence type="ECO:0000256" key="3">
    <source>
        <dbReference type="ARBA" id="ARBA00022989"/>
    </source>
</evidence>
<dbReference type="Pfam" id="PF03151">
    <property type="entry name" value="TPT"/>
    <property type="match status" value="1"/>
</dbReference>
<evidence type="ECO:0000256" key="4">
    <source>
        <dbReference type="ARBA" id="ARBA00023136"/>
    </source>
</evidence>
<feature type="transmembrane region" description="Helical" evidence="5">
    <location>
        <begin position="345"/>
        <end position="366"/>
    </location>
</feature>
<organism evidence="7 8">
    <name type="scientific">Aureococcus anophagefferens</name>
    <name type="common">Harmful bloom alga</name>
    <dbReference type="NCBI Taxonomy" id="44056"/>
    <lineage>
        <taxon>Eukaryota</taxon>
        <taxon>Sar</taxon>
        <taxon>Stramenopiles</taxon>
        <taxon>Ochrophyta</taxon>
        <taxon>Pelagophyceae</taxon>
        <taxon>Pelagomonadales</taxon>
        <taxon>Pelagomonadaceae</taxon>
        <taxon>Aureococcus</taxon>
    </lineage>
</organism>
<reference evidence="7 8" key="1">
    <citation type="submission" date="2024-03" db="EMBL/GenBank/DDBJ databases">
        <title>Aureococcus anophagefferens CCMP1851 and Kratosvirus quantuckense: Draft genome of a second virus-susceptible host strain in the model system.</title>
        <authorList>
            <person name="Chase E."/>
            <person name="Truchon A.R."/>
            <person name="Schepens W."/>
            <person name="Wilhelm S.W."/>
        </authorList>
    </citation>
    <scope>NUCLEOTIDE SEQUENCE [LARGE SCALE GENOMIC DNA]</scope>
    <source>
        <strain evidence="7 8">CCMP1851</strain>
    </source>
</reference>
<sequence length="382" mass="39400">MPSSASRENFLSATTEELEKLTGAEAGTSGAASSSAVAAHPGRSPLALPTALFYGATSIGIIACNKITLTTYAFPSSSALALAQFAVTCACLGALALAGAVELAPPTADSFRVVVPLTALFVADVLMGLFATGSLSLPMFTVLRRFSIPCTMLLERFVGQANPSPLVQASVWGMVGGAVVAAYDDLAFDAKGYAAVLLNDLFTALRGVYVKAALPSVTRTPRSSEKKDVEAQDPAAPRPPPKLSKLSLLFYNALLGGAVLAPYLAYTGELAEARVWLEDAPSAHAGGHPVAALALSASLGPVLQYAIFVCTQHNSALTTTVVGALKNVATTYVGMFLGGDYSYSYLNFGGITLSCLASLVYSWAVIVGRRLPTAPPGEPAAK</sequence>